<feature type="region of interest" description="Disordered" evidence="1">
    <location>
        <begin position="278"/>
        <end position="305"/>
    </location>
</feature>
<evidence type="ECO:0000256" key="1">
    <source>
        <dbReference type="SAM" id="MobiDB-lite"/>
    </source>
</evidence>
<accession>A0ABC8TDJ0</accession>
<feature type="compositionally biased region" description="Polar residues" evidence="1">
    <location>
        <begin position="139"/>
        <end position="160"/>
    </location>
</feature>
<evidence type="ECO:0000313" key="2">
    <source>
        <dbReference type="EMBL" id="CAK9165991.1"/>
    </source>
</evidence>
<name>A0ABC8TDJ0_9AQUA</name>
<sequence>MIGSWPVSQNVKVDHHPAAGHWFAAGLSPNISGRNRVALHNSPHYPVVPYTHAGSYGSLGSHGSYNDGTGLGSSYGSYGDNTNMLTFYSPVGPSGMNIHAQGGGSVLGTSPDARRRIIQLPPGNGLGVSPVGNFVPMSLGTSPSQFTPPSSYNQVSSVSPGQYGPSSPARGNCHGSPLGKGAAVSQFNRKKSWGYSGSVQSHESSSPSHWQGHCTDATISSQAEENSPVLGGSTLYVPSNSNVGSWRQQQGGSGITSGYPATHNISSSSTLCSNMQFPYPKRASHNKPEASNSLPDPGDWDPNYR</sequence>
<feature type="compositionally biased region" description="Polar residues" evidence="1">
    <location>
        <begin position="241"/>
        <end position="250"/>
    </location>
</feature>
<organism evidence="2 3">
    <name type="scientific">Ilex paraguariensis</name>
    <name type="common">yerba mate</name>
    <dbReference type="NCBI Taxonomy" id="185542"/>
    <lineage>
        <taxon>Eukaryota</taxon>
        <taxon>Viridiplantae</taxon>
        <taxon>Streptophyta</taxon>
        <taxon>Embryophyta</taxon>
        <taxon>Tracheophyta</taxon>
        <taxon>Spermatophyta</taxon>
        <taxon>Magnoliopsida</taxon>
        <taxon>eudicotyledons</taxon>
        <taxon>Gunneridae</taxon>
        <taxon>Pentapetalae</taxon>
        <taxon>asterids</taxon>
        <taxon>campanulids</taxon>
        <taxon>Aquifoliales</taxon>
        <taxon>Aquifoliaceae</taxon>
        <taxon>Ilex</taxon>
    </lineage>
</organism>
<dbReference type="AlphaFoldDB" id="A0ABC8TDJ0"/>
<proteinExistence type="predicted"/>
<dbReference type="EMBL" id="CAUOFW020004514">
    <property type="protein sequence ID" value="CAK9165991.1"/>
    <property type="molecule type" value="Genomic_DNA"/>
</dbReference>
<feature type="region of interest" description="Disordered" evidence="1">
    <location>
        <begin position="194"/>
        <end position="214"/>
    </location>
</feature>
<gene>
    <name evidence="2" type="ORF">ILEXP_LOCUS35199</name>
</gene>
<comment type="caution">
    <text evidence="2">The sequence shown here is derived from an EMBL/GenBank/DDBJ whole genome shotgun (WGS) entry which is preliminary data.</text>
</comment>
<evidence type="ECO:0000313" key="3">
    <source>
        <dbReference type="Proteomes" id="UP001642360"/>
    </source>
</evidence>
<feature type="region of interest" description="Disordered" evidence="1">
    <location>
        <begin position="139"/>
        <end position="180"/>
    </location>
</feature>
<reference evidence="2 3" key="1">
    <citation type="submission" date="2024-02" db="EMBL/GenBank/DDBJ databases">
        <authorList>
            <person name="Vignale AGUSTIN F."/>
            <person name="Sosa J E."/>
            <person name="Modenutti C."/>
        </authorList>
    </citation>
    <scope>NUCLEOTIDE SEQUENCE [LARGE SCALE GENOMIC DNA]</scope>
</reference>
<dbReference type="Proteomes" id="UP001642360">
    <property type="component" value="Unassembled WGS sequence"/>
</dbReference>
<feature type="region of interest" description="Disordered" evidence="1">
    <location>
        <begin position="241"/>
        <end position="261"/>
    </location>
</feature>
<feature type="compositionally biased region" description="Low complexity" evidence="1">
    <location>
        <begin position="196"/>
        <end position="208"/>
    </location>
</feature>
<protein>
    <submittedName>
        <fullName evidence="2">Uncharacterized protein</fullName>
    </submittedName>
</protein>
<keyword evidence="3" id="KW-1185">Reference proteome</keyword>